<dbReference type="EMBL" id="JASBWV010000009">
    <property type="protein sequence ID" value="KAJ9124691.1"/>
    <property type="molecule type" value="Genomic_DNA"/>
</dbReference>
<evidence type="ECO:0000313" key="2">
    <source>
        <dbReference type="Proteomes" id="UP001234202"/>
    </source>
</evidence>
<gene>
    <name evidence="1" type="ORF">QFC24_003058</name>
</gene>
<comment type="caution">
    <text evidence="1">The sequence shown here is derived from an EMBL/GenBank/DDBJ whole genome shotgun (WGS) entry which is preliminary data.</text>
</comment>
<keyword evidence="2" id="KW-1185">Reference proteome</keyword>
<reference evidence="1" key="1">
    <citation type="submission" date="2023-04" db="EMBL/GenBank/DDBJ databases">
        <title>Draft Genome sequencing of Naganishia species isolated from polar environments using Oxford Nanopore Technology.</title>
        <authorList>
            <person name="Leo P."/>
            <person name="Venkateswaran K."/>
        </authorList>
    </citation>
    <scope>NUCLEOTIDE SEQUENCE</scope>
    <source>
        <strain evidence="1">DBVPG 5303</strain>
    </source>
</reference>
<name>A0ACC2XNU5_9TREE</name>
<evidence type="ECO:0000313" key="1">
    <source>
        <dbReference type="EMBL" id="KAJ9124691.1"/>
    </source>
</evidence>
<dbReference type="Proteomes" id="UP001234202">
    <property type="component" value="Unassembled WGS sequence"/>
</dbReference>
<organism evidence="1 2">
    <name type="scientific">Naganishia onofrii</name>
    <dbReference type="NCBI Taxonomy" id="1851511"/>
    <lineage>
        <taxon>Eukaryota</taxon>
        <taxon>Fungi</taxon>
        <taxon>Dikarya</taxon>
        <taxon>Basidiomycota</taxon>
        <taxon>Agaricomycotina</taxon>
        <taxon>Tremellomycetes</taxon>
        <taxon>Filobasidiales</taxon>
        <taxon>Filobasidiaceae</taxon>
        <taxon>Naganishia</taxon>
    </lineage>
</organism>
<sequence length="205" mass="22430">MSARYDYYQTDKDLMVSIYKKGLPADQVHVEATSDAVEVLVGTESILKLSPLSGSIIADQVTHKVYGTKVELKLPKATFGNWPSLVGAARQATQTTLAPQQPPKADETSPVHAENTATSTTKPAPTRKNWDSLAKEIDDVDEDDDKRGPDDFFKSLYSGLDPDSQRAMLKSYQESNGTVLSTNWTDVGDKFQAPQPPAGTEVRKL</sequence>
<accession>A0ACC2XNU5</accession>
<proteinExistence type="predicted"/>
<protein>
    <submittedName>
        <fullName evidence="1">Uncharacterized protein</fullName>
    </submittedName>
</protein>